<comment type="similarity">
    <text evidence="1">Belongs to the peptidase S45 family.</text>
</comment>
<evidence type="ECO:0000256" key="3">
    <source>
        <dbReference type="ARBA" id="ARBA00023145"/>
    </source>
</evidence>
<dbReference type="InterPro" id="IPR043147">
    <property type="entry name" value="Penicillin_amidase_A-knob"/>
</dbReference>
<name>A0ABY3XCJ6_9GAMM</name>
<proteinExistence type="inferred from homology"/>
<dbReference type="CDD" id="cd03747">
    <property type="entry name" value="Ntn_PGA_like"/>
    <property type="match status" value="1"/>
</dbReference>
<dbReference type="Gene3D" id="2.30.120.10">
    <property type="match status" value="1"/>
</dbReference>
<dbReference type="Gene3D" id="1.10.439.10">
    <property type="entry name" value="Penicillin Amidohydrolase, domain 1"/>
    <property type="match status" value="1"/>
</dbReference>
<sequence>MYLRSHPLTARLIVFVLLPLLGCALWMWSNVRNSLPSEGTIQITEGVGAPVTLSRDEHGVVHVSAGNDRDAFFAIGYAQAQDRLWQLELQRRMARGRLSEVLGKDSIDADVLFRTLGLYESARSAWPALSAPARASLTAYTAGINARLAHTAQLPAEFRILGVKPEPWTEIDSLAWIKVFALDLGGNYRREIDRFVAQSALTPEQVAIFFPEYPAQAPTTVASVEQAQSLLAMADSQHELQSKLRLAAPNTGSNAWAVAGRHTADGGALLANDPHLGLQIPSLWYAISVDTPTLKVSGMSLIGLPVVVFGRNAQIAWGGTNMMADTQDLFFERADASGANYETDGVWQPFQVRSEVFNVRADFPEKLRRQYAPVTLQVRSSRHGPIISDHFKVFDQPVALRWTSLDAADTSYEAFFRMNYARDWNEFKQALSHHVAPAMNMLYADRAGNIGYLGAGRIPVRSRGEGTIPSPGWDSSYGWSGEVPPTQWPQAYNPPSGYLVSANNRVVGEDYPYFVSHDWASPARAQRIEQLLRQRIGSGRKLVAEDMQRIQADTVDLDAAAMMTRLRERLPQGEHGAQAATYLRGWNGDMRADSQAASIFHVWMQHFRSTLFADQLQGTWNNPQRTRLLRRLGDSVRLERLGRLIQDDPTGWCDNRDTSRRETCEQALASSQASALDELHKLRGGWSMRDWQWGQVQKTVYTHIPMSAMKPLDKVFERRIGNGGSSNSINVASSNFAYADGYLQDFGAGFRQVIALSPRQVTHWYMNSTGQSGNAMSPHYDDMVEPFRDVRYYRLRTSADGALPAPNTASMAAAGASR</sequence>
<keyword evidence="5" id="KW-1133">Transmembrane helix</keyword>
<dbReference type="Gene3D" id="3.60.20.10">
    <property type="entry name" value="Glutamine Phosphoribosylpyrophosphate, subunit 1, domain 1"/>
    <property type="match status" value="1"/>
</dbReference>
<keyword evidence="3" id="KW-0865">Zymogen</keyword>
<comment type="subunit">
    <text evidence="4">Heterodimer of an alpha subunit and a beta subunit processed from the same precursor.</text>
</comment>
<dbReference type="InterPro" id="IPR023343">
    <property type="entry name" value="Penicillin_amidase_dom1"/>
</dbReference>
<evidence type="ECO:0000256" key="5">
    <source>
        <dbReference type="SAM" id="Phobius"/>
    </source>
</evidence>
<keyword evidence="7" id="KW-1185">Reference proteome</keyword>
<dbReference type="EMBL" id="CP093547">
    <property type="protein sequence ID" value="UNP28206.1"/>
    <property type="molecule type" value="Genomic_DNA"/>
</dbReference>
<dbReference type="Pfam" id="PF01804">
    <property type="entry name" value="Penicil_amidase"/>
    <property type="match status" value="1"/>
</dbReference>
<dbReference type="RefSeq" id="WP_057943831.1">
    <property type="nucleotide sequence ID" value="NZ_CP011131.1"/>
</dbReference>
<accession>A0ABY3XCJ6</accession>
<gene>
    <name evidence="6" type="ORF">MOV92_17105</name>
</gene>
<dbReference type="Proteomes" id="UP000829194">
    <property type="component" value="Chromosome"/>
</dbReference>
<dbReference type="InterPro" id="IPR002692">
    <property type="entry name" value="S45"/>
</dbReference>
<evidence type="ECO:0000256" key="1">
    <source>
        <dbReference type="ARBA" id="ARBA00006586"/>
    </source>
</evidence>
<dbReference type="InterPro" id="IPR029055">
    <property type="entry name" value="Ntn_hydrolases_N"/>
</dbReference>
<dbReference type="PANTHER" id="PTHR34218">
    <property type="entry name" value="PEPTIDASE S45 PENICILLIN AMIDASE"/>
    <property type="match status" value="1"/>
</dbReference>
<protein>
    <submittedName>
        <fullName evidence="6">Penicillin acylase family protein</fullName>
    </submittedName>
</protein>
<dbReference type="PANTHER" id="PTHR34218:SF4">
    <property type="entry name" value="ACYL-HOMOSERINE LACTONE ACYLASE QUIP"/>
    <property type="match status" value="1"/>
</dbReference>
<evidence type="ECO:0000256" key="4">
    <source>
        <dbReference type="ARBA" id="ARBA00038735"/>
    </source>
</evidence>
<keyword evidence="5" id="KW-0472">Membrane</keyword>
<dbReference type="Gene3D" id="1.10.1400.10">
    <property type="match status" value="1"/>
</dbReference>
<keyword evidence="2" id="KW-0378">Hydrolase</keyword>
<keyword evidence="5" id="KW-0812">Transmembrane</keyword>
<evidence type="ECO:0000313" key="6">
    <source>
        <dbReference type="EMBL" id="UNP28206.1"/>
    </source>
</evidence>
<dbReference type="InterPro" id="IPR043146">
    <property type="entry name" value="Penicillin_amidase_N_B-knob"/>
</dbReference>
<evidence type="ECO:0000313" key="7">
    <source>
        <dbReference type="Proteomes" id="UP000829194"/>
    </source>
</evidence>
<evidence type="ECO:0000256" key="2">
    <source>
        <dbReference type="ARBA" id="ARBA00022801"/>
    </source>
</evidence>
<dbReference type="InterPro" id="IPR014395">
    <property type="entry name" value="Pen/GL7ACA/AHL_acylase"/>
</dbReference>
<organism evidence="6 7">
    <name type="scientific">Lysobacter gummosus</name>
    <dbReference type="NCBI Taxonomy" id="262324"/>
    <lineage>
        <taxon>Bacteria</taxon>
        <taxon>Pseudomonadati</taxon>
        <taxon>Pseudomonadota</taxon>
        <taxon>Gammaproteobacteria</taxon>
        <taxon>Lysobacterales</taxon>
        <taxon>Lysobacteraceae</taxon>
        <taxon>Lysobacter</taxon>
    </lineage>
</organism>
<reference evidence="6 7" key="1">
    <citation type="submission" date="2022-03" db="EMBL/GenBank/DDBJ databases">
        <title>Complete genome sequence of Lysobacter capsici VKM B-2533 and Lysobacter gummosus 10.1.1, promising sources of lytic agents.</title>
        <authorList>
            <person name="Tarlachkov S.V."/>
            <person name="Kudryakova I.V."/>
            <person name="Afoshin A.S."/>
            <person name="Leontyevskaya E.A."/>
            <person name="Leontyevskaya N.V."/>
        </authorList>
    </citation>
    <scope>NUCLEOTIDE SEQUENCE [LARGE SCALE GENOMIC DNA]</scope>
    <source>
        <strain evidence="6 7">10.1.1</strain>
    </source>
</reference>
<dbReference type="PIRSF" id="PIRSF001227">
    <property type="entry name" value="Pen_acylase"/>
    <property type="match status" value="1"/>
</dbReference>
<dbReference type="SUPFAM" id="SSF56235">
    <property type="entry name" value="N-terminal nucleophile aminohydrolases (Ntn hydrolases)"/>
    <property type="match status" value="1"/>
</dbReference>
<feature type="transmembrane region" description="Helical" evidence="5">
    <location>
        <begin position="12"/>
        <end position="29"/>
    </location>
</feature>